<evidence type="ECO:0000313" key="9">
    <source>
        <dbReference type="EMBL" id="MBX8631257.1"/>
    </source>
</evidence>
<evidence type="ECO:0000256" key="3">
    <source>
        <dbReference type="ARBA" id="ARBA00022448"/>
    </source>
</evidence>
<dbReference type="InterPro" id="IPR050277">
    <property type="entry name" value="Sodium:Solute_Symporter"/>
</dbReference>
<organism evidence="10 11">
    <name type="scientific">Candidatus Sysuiplasma superficiale</name>
    <dbReference type="NCBI Taxonomy" id="2823368"/>
    <lineage>
        <taxon>Archaea</taxon>
        <taxon>Methanobacteriati</taxon>
        <taxon>Thermoplasmatota</taxon>
        <taxon>Thermoplasmata</taxon>
        <taxon>Candidatus Sysuiplasmatales</taxon>
        <taxon>Candidatus Sysuiplasmataceae</taxon>
        <taxon>Candidatus Sysuiplasma</taxon>
    </lineage>
</organism>
<dbReference type="EMBL" id="JAGVSJ010000002">
    <property type="protein sequence ID" value="MBX8631257.1"/>
    <property type="molecule type" value="Genomic_DNA"/>
</dbReference>
<dbReference type="Pfam" id="PF00474">
    <property type="entry name" value="SSF"/>
    <property type="match status" value="1"/>
</dbReference>
<comment type="caution">
    <text evidence="10">The sequence shown here is derived from an EMBL/GenBank/DDBJ whole genome shotgun (WGS) entry which is preliminary data.</text>
</comment>
<comment type="subcellular location">
    <subcellularLocation>
        <location evidence="1">Membrane</location>
        <topology evidence="1">Multi-pass membrane protein</topology>
    </subcellularLocation>
</comment>
<dbReference type="InterPro" id="IPR038377">
    <property type="entry name" value="Na/Glc_symporter_sf"/>
</dbReference>
<reference evidence="10" key="1">
    <citation type="submission" date="2021-05" db="EMBL/GenBank/DDBJ databases">
        <title>Genomic insights into ecological role and evolution of a novel Thermoplasmata order Candidatus Sysuiplasmatales.</title>
        <authorList>
            <person name="Yuan Y."/>
        </authorList>
    </citation>
    <scope>NUCLEOTIDE SEQUENCE</scope>
    <source>
        <strain evidence="10">TUT19-bin139</strain>
        <strain evidence="9">YP2-bin.285</strain>
    </source>
</reference>
<comment type="similarity">
    <text evidence="2 7">Belongs to the sodium:solute symporter (SSF) (TC 2.A.21) family.</text>
</comment>
<feature type="transmembrane region" description="Helical" evidence="8">
    <location>
        <begin position="82"/>
        <end position="105"/>
    </location>
</feature>
<evidence type="ECO:0000256" key="2">
    <source>
        <dbReference type="ARBA" id="ARBA00006434"/>
    </source>
</evidence>
<keyword evidence="5 8" id="KW-1133">Transmembrane helix</keyword>
<feature type="transmembrane region" description="Helical" evidence="8">
    <location>
        <begin position="50"/>
        <end position="70"/>
    </location>
</feature>
<evidence type="ECO:0000256" key="4">
    <source>
        <dbReference type="ARBA" id="ARBA00022692"/>
    </source>
</evidence>
<sequence>METPTLLGLPGIISFLVLFVIFAILGFTAGRWRRGDLGMIGEWALAGRKLGVYLTWFLIGADLYTAYTFVAVPSGVFAKGALFFFAVPYVATTFAIAMITMPKLWTEAKKHGYITSSDFVRDKFKSPTLAILLALTGIIAELPYIALQIVGMRAVLTVMLSGIANISTVVEVSLVLSFIVLALFTFATGLRGATLTAVFKDVLIFLTVIVIIVVVPLSYGGFQHAFAAKKSFQTLAPVAGSAYWTLWLGSAFALFLYPHAVNGALSSSDEKKLRRSTALLPIYGIGLALLALFGVLVYAVAPAMKYLGTFSAASRGILVVPALIVYTMPSWFAGIALLGIFIGGLVPAAIMAIAQANLFVRNIVKEFAPHMTDKTEASLAKWMSAVFKFIALGFVFIVPATYAIQLQLLGGIIILQILPSVFIGLFSKRLNKHSLIAGWAVGMFVGIYLVEVANHFKSLQTSFFNSSYGLLYIGLISVAINILISLVGSAVAAGIGVKSPVPEKA</sequence>
<keyword evidence="3" id="KW-0813">Transport</keyword>
<keyword evidence="4 8" id="KW-0812">Transmembrane</keyword>
<dbReference type="Proteomes" id="UP000750197">
    <property type="component" value="Unassembled WGS sequence"/>
</dbReference>
<keyword evidence="6 8" id="KW-0472">Membrane</keyword>
<evidence type="ECO:0000256" key="1">
    <source>
        <dbReference type="ARBA" id="ARBA00004141"/>
    </source>
</evidence>
<feature type="transmembrane region" description="Helical" evidence="8">
    <location>
        <begin position="470"/>
        <end position="497"/>
    </location>
</feature>
<gene>
    <name evidence="9" type="ORF">J9259_01850</name>
    <name evidence="10" type="ORF">KIY12_03480</name>
</gene>
<dbReference type="InterPro" id="IPR001734">
    <property type="entry name" value="Na/solute_symporter"/>
</dbReference>
<dbReference type="Proteomes" id="UP000716004">
    <property type="component" value="Unassembled WGS sequence"/>
</dbReference>
<evidence type="ECO:0000256" key="8">
    <source>
        <dbReference type="SAM" id="Phobius"/>
    </source>
</evidence>
<proteinExistence type="inferred from homology"/>
<feature type="transmembrane region" description="Helical" evidence="8">
    <location>
        <begin position="331"/>
        <end position="358"/>
    </location>
</feature>
<feature type="transmembrane region" description="Helical" evidence="8">
    <location>
        <begin position="278"/>
        <end position="301"/>
    </location>
</feature>
<evidence type="ECO:0000256" key="6">
    <source>
        <dbReference type="ARBA" id="ARBA00023136"/>
    </source>
</evidence>
<feature type="transmembrane region" description="Helical" evidence="8">
    <location>
        <begin position="202"/>
        <end position="222"/>
    </location>
</feature>
<feature type="transmembrane region" description="Helical" evidence="8">
    <location>
        <begin position="6"/>
        <end position="29"/>
    </location>
</feature>
<feature type="transmembrane region" description="Helical" evidence="8">
    <location>
        <begin position="379"/>
        <end position="398"/>
    </location>
</feature>
<feature type="transmembrane region" description="Helical" evidence="8">
    <location>
        <begin position="166"/>
        <end position="190"/>
    </location>
</feature>
<accession>A0A8J7YN09</accession>
<feature type="transmembrane region" description="Helical" evidence="8">
    <location>
        <begin position="433"/>
        <end position="450"/>
    </location>
</feature>
<evidence type="ECO:0000313" key="11">
    <source>
        <dbReference type="Proteomes" id="UP000750197"/>
    </source>
</evidence>
<dbReference type="PROSITE" id="PS50283">
    <property type="entry name" value="NA_SOLUT_SYMP_3"/>
    <property type="match status" value="1"/>
</dbReference>
<dbReference type="GO" id="GO:0022857">
    <property type="term" value="F:transmembrane transporter activity"/>
    <property type="evidence" value="ECO:0007669"/>
    <property type="project" value="InterPro"/>
</dbReference>
<dbReference type="AlphaFoldDB" id="A0A8J7YN09"/>
<dbReference type="PANTHER" id="PTHR48086">
    <property type="entry name" value="SODIUM/PROLINE SYMPORTER-RELATED"/>
    <property type="match status" value="1"/>
</dbReference>
<dbReference type="PANTHER" id="PTHR48086:SF8">
    <property type="entry name" value="MONOCARBOXYLIC ACID PERMEASE"/>
    <property type="match status" value="1"/>
</dbReference>
<protein>
    <submittedName>
        <fullName evidence="10">Sodium:solute symporter</fullName>
    </submittedName>
</protein>
<evidence type="ECO:0000256" key="5">
    <source>
        <dbReference type="ARBA" id="ARBA00022989"/>
    </source>
</evidence>
<name>A0A8J7YN09_9ARCH</name>
<dbReference type="EMBL" id="JAHEAC010000019">
    <property type="protein sequence ID" value="MBX8643768.1"/>
    <property type="molecule type" value="Genomic_DNA"/>
</dbReference>
<evidence type="ECO:0000313" key="10">
    <source>
        <dbReference type="EMBL" id="MBX8643768.1"/>
    </source>
</evidence>
<feature type="transmembrane region" description="Helical" evidence="8">
    <location>
        <begin position="234"/>
        <end position="257"/>
    </location>
</feature>
<dbReference type="Gene3D" id="1.20.1730.10">
    <property type="entry name" value="Sodium/glucose cotransporter"/>
    <property type="match status" value="1"/>
</dbReference>
<feature type="transmembrane region" description="Helical" evidence="8">
    <location>
        <begin position="126"/>
        <end position="146"/>
    </location>
</feature>
<evidence type="ECO:0000256" key="7">
    <source>
        <dbReference type="RuleBase" id="RU362091"/>
    </source>
</evidence>
<feature type="transmembrane region" description="Helical" evidence="8">
    <location>
        <begin position="404"/>
        <end position="426"/>
    </location>
</feature>
<dbReference type="GO" id="GO:0005886">
    <property type="term" value="C:plasma membrane"/>
    <property type="evidence" value="ECO:0007669"/>
    <property type="project" value="TreeGrafter"/>
</dbReference>